<dbReference type="Pfam" id="PF00328">
    <property type="entry name" value="His_Phos_2"/>
    <property type="match status" value="1"/>
</dbReference>
<feature type="chain" id="PRO_5004879145" description="Acid phosphatase" evidence="3">
    <location>
        <begin position="19"/>
        <end position="513"/>
    </location>
</feature>
<dbReference type="InterPro" id="IPR029033">
    <property type="entry name" value="His_PPase_superfam"/>
</dbReference>
<keyword evidence="2" id="KW-1133">Transmembrane helix</keyword>
<dbReference type="Proteomes" id="UP000019384">
    <property type="component" value="Unassembled WGS sequence"/>
</dbReference>
<dbReference type="PANTHER" id="PTHR11567">
    <property type="entry name" value="ACID PHOSPHATASE-RELATED"/>
    <property type="match status" value="1"/>
</dbReference>
<dbReference type="OrthoDB" id="258392at2759"/>
<keyword evidence="3" id="KW-0732">Signal</keyword>
<evidence type="ECO:0000313" key="5">
    <source>
        <dbReference type="Proteomes" id="UP000019384"/>
    </source>
</evidence>
<sequence length="513" mass="55900">MRLSTATLLALAASTVQAGDFNNTLGNSDLSCVGTFVFGRHNDRTAKPSTVLTNYGATRQVASGSLFRERYFGLKGANTTVKSDYKIDGLNSEGVFVYGDTYAQAPASTVIMYSMISFMQGLYPPTQAWQTDAALADKMDEEMSNGTVVESPFNGYQYVFMDIQQDDSEDYIWINGDDSCPNSDNAIAGFNKTEFFKEMNASTYDFYKSLGSIIPNSSYAHSKLNFKNAMNVYDFMHVNYIHDEDLAKNWNETIMHKVSYLADAAQWGISYNASNATDPLTLGGQSLLGGVANYLNATKTAGSPYINYFVGSFNTMYQIGGLLQLNEVSDNFTGMPDYGSVYVFDLLHSNSTSDYYVQFSFRNGTNDGSKLEVYPLFGSDEDLMSWSNFTSNIDKVSIRNVEDWCAACGSTSERCTVYSTLYESAESLENKNVSLSELASGDYSSLDINTPSLSNAAAGGIGAGVTIGVFLLVGGFAYLLYRSKKGSSSVLPTSFHKETGMDAPSVTSKGSTL</sequence>
<dbReference type="RefSeq" id="XP_022460837.1">
    <property type="nucleotide sequence ID" value="XM_022605957.1"/>
</dbReference>
<evidence type="ECO:0000313" key="4">
    <source>
        <dbReference type="EMBL" id="CDK28847.1"/>
    </source>
</evidence>
<name>W6MU34_9ASCO</name>
<keyword evidence="5" id="KW-1185">Reference proteome</keyword>
<dbReference type="PANTHER" id="PTHR11567:SF142">
    <property type="entry name" value="PHOSPHOGLYCERATE MUTASE-LIKE PROTEIN"/>
    <property type="match status" value="1"/>
</dbReference>
<reference evidence="4" key="2">
    <citation type="submission" date="2014-02" db="EMBL/GenBank/DDBJ databases">
        <title>Complete DNA sequence of /Kuraishia capsulata/ illustrates novel genomic features among budding yeasts (/Saccharomycotina/).</title>
        <authorList>
            <person name="Morales L."/>
            <person name="Noel B."/>
            <person name="Porcel B."/>
            <person name="Marcet-Houben M."/>
            <person name="Hullo M-F."/>
            <person name="Sacerdot C."/>
            <person name="Tekaia F."/>
            <person name="Leh-Louis V."/>
            <person name="Despons L."/>
            <person name="Khanna V."/>
            <person name="Aury J-M."/>
            <person name="Barbe V."/>
            <person name="Couloux A."/>
            <person name="Labadie K."/>
            <person name="Pelletier E."/>
            <person name="Souciet J-L."/>
            <person name="Boekhout T."/>
            <person name="Gabaldon T."/>
            <person name="Wincker P."/>
            <person name="Dujon B."/>
        </authorList>
    </citation>
    <scope>NUCLEOTIDE SEQUENCE</scope>
    <source>
        <strain evidence="4">CBS 1993</strain>
    </source>
</reference>
<dbReference type="AlphaFoldDB" id="W6MU34"/>
<evidence type="ECO:0008006" key="6">
    <source>
        <dbReference type="Google" id="ProtNLM"/>
    </source>
</evidence>
<proteinExistence type="inferred from homology"/>
<dbReference type="HOGENOM" id="CLU_023111_1_0_1"/>
<keyword evidence="2" id="KW-0812">Transmembrane</keyword>
<reference evidence="4" key="1">
    <citation type="submission" date="2013-12" db="EMBL/GenBank/DDBJ databases">
        <authorList>
            <person name="Genoscope - CEA"/>
        </authorList>
    </citation>
    <scope>NUCLEOTIDE SEQUENCE</scope>
    <source>
        <strain evidence="4">CBS 1993</strain>
    </source>
</reference>
<evidence type="ECO:0000256" key="2">
    <source>
        <dbReference type="SAM" id="Phobius"/>
    </source>
</evidence>
<dbReference type="Gene3D" id="3.40.50.1240">
    <property type="entry name" value="Phosphoglycerate mutase-like"/>
    <property type="match status" value="1"/>
</dbReference>
<organism evidence="4 5">
    <name type="scientific">Kuraishia capsulata CBS 1993</name>
    <dbReference type="NCBI Taxonomy" id="1382522"/>
    <lineage>
        <taxon>Eukaryota</taxon>
        <taxon>Fungi</taxon>
        <taxon>Dikarya</taxon>
        <taxon>Ascomycota</taxon>
        <taxon>Saccharomycotina</taxon>
        <taxon>Pichiomycetes</taxon>
        <taxon>Pichiales</taxon>
        <taxon>Pichiaceae</taxon>
        <taxon>Kuraishia</taxon>
    </lineage>
</organism>
<dbReference type="SUPFAM" id="SSF53254">
    <property type="entry name" value="Phosphoglycerate mutase-like"/>
    <property type="match status" value="1"/>
</dbReference>
<evidence type="ECO:0000256" key="3">
    <source>
        <dbReference type="SAM" id="SignalP"/>
    </source>
</evidence>
<protein>
    <recommendedName>
        <fullName evidence="6">Acid phosphatase</fullName>
    </recommendedName>
</protein>
<evidence type="ECO:0000256" key="1">
    <source>
        <dbReference type="ARBA" id="ARBA00005375"/>
    </source>
</evidence>
<gene>
    <name evidence="4" type="ORF">KUCA_T00004832001</name>
</gene>
<dbReference type="EMBL" id="HG793130">
    <property type="protein sequence ID" value="CDK28847.1"/>
    <property type="molecule type" value="Genomic_DNA"/>
</dbReference>
<dbReference type="InterPro" id="IPR050645">
    <property type="entry name" value="Histidine_acid_phosphatase"/>
</dbReference>
<dbReference type="InterPro" id="IPR000560">
    <property type="entry name" value="His_Pase_clade-2"/>
</dbReference>
<feature type="transmembrane region" description="Helical" evidence="2">
    <location>
        <begin position="456"/>
        <end position="481"/>
    </location>
</feature>
<keyword evidence="2" id="KW-0472">Membrane</keyword>
<dbReference type="GeneID" id="34522225"/>
<feature type="signal peptide" evidence="3">
    <location>
        <begin position="1"/>
        <end position="18"/>
    </location>
</feature>
<dbReference type="STRING" id="1382522.W6MU34"/>
<dbReference type="GO" id="GO:0016791">
    <property type="term" value="F:phosphatase activity"/>
    <property type="evidence" value="ECO:0007669"/>
    <property type="project" value="TreeGrafter"/>
</dbReference>
<comment type="similarity">
    <text evidence="1">Belongs to the histidine acid phosphatase family.</text>
</comment>
<accession>W6MU34</accession>